<sequence>MSQRWLTVVLAFFGLLSAYAMRVCLSIAITEMVPTAETSSDHANNQSDQICPHSGSTSADLKNTTMSTDKVLYNWSEYTQVIICSIGRYVLSNTTFSELG</sequence>
<name>A0ACC2PE97_9HYME</name>
<organism evidence="1 2">
    <name type="scientific">Eretmocerus hayati</name>
    <dbReference type="NCBI Taxonomy" id="131215"/>
    <lineage>
        <taxon>Eukaryota</taxon>
        <taxon>Metazoa</taxon>
        <taxon>Ecdysozoa</taxon>
        <taxon>Arthropoda</taxon>
        <taxon>Hexapoda</taxon>
        <taxon>Insecta</taxon>
        <taxon>Pterygota</taxon>
        <taxon>Neoptera</taxon>
        <taxon>Endopterygota</taxon>
        <taxon>Hymenoptera</taxon>
        <taxon>Apocrita</taxon>
        <taxon>Proctotrupomorpha</taxon>
        <taxon>Chalcidoidea</taxon>
        <taxon>Aphelinidae</taxon>
        <taxon>Aphelininae</taxon>
        <taxon>Eretmocerus</taxon>
    </lineage>
</organism>
<evidence type="ECO:0000313" key="1">
    <source>
        <dbReference type="EMBL" id="KAJ8681408.1"/>
    </source>
</evidence>
<evidence type="ECO:0000313" key="2">
    <source>
        <dbReference type="Proteomes" id="UP001239111"/>
    </source>
</evidence>
<protein>
    <submittedName>
        <fullName evidence="1">Uncharacterized protein</fullName>
    </submittedName>
</protein>
<dbReference type="EMBL" id="CM056742">
    <property type="protein sequence ID" value="KAJ8681408.1"/>
    <property type="molecule type" value="Genomic_DNA"/>
</dbReference>
<dbReference type="Proteomes" id="UP001239111">
    <property type="component" value="Chromosome 2"/>
</dbReference>
<accession>A0ACC2PE97</accession>
<proteinExistence type="predicted"/>
<reference evidence="1" key="1">
    <citation type="submission" date="2023-04" db="EMBL/GenBank/DDBJ databases">
        <title>A chromosome-level genome assembly of the parasitoid wasp Eretmocerus hayati.</title>
        <authorList>
            <person name="Zhong Y."/>
            <person name="Liu S."/>
            <person name="Liu Y."/>
        </authorList>
    </citation>
    <scope>NUCLEOTIDE SEQUENCE</scope>
    <source>
        <strain evidence="1">ZJU_SS_LIU_2023</strain>
    </source>
</reference>
<gene>
    <name evidence="1" type="ORF">QAD02_017195</name>
</gene>
<keyword evidence="2" id="KW-1185">Reference proteome</keyword>
<comment type="caution">
    <text evidence="1">The sequence shown here is derived from an EMBL/GenBank/DDBJ whole genome shotgun (WGS) entry which is preliminary data.</text>
</comment>